<dbReference type="InterPro" id="IPR009000">
    <property type="entry name" value="Transl_B-barrel_sf"/>
</dbReference>
<dbReference type="NCBIfam" id="TIGR00231">
    <property type="entry name" value="small_GTP"/>
    <property type="match status" value="1"/>
</dbReference>
<comment type="cofactor">
    <cofactor evidence="1">
        <name>a monovalent cation</name>
        <dbReference type="ChEBI" id="CHEBI:60242"/>
    </cofactor>
</comment>
<gene>
    <name evidence="18" type="primary">EIF5B_1</name>
    <name evidence="18" type="ORF">B7P43_G00378</name>
</gene>
<feature type="compositionally biased region" description="Basic and acidic residues" evidence="16">
    <location>
        <begin position="78"/>
        <end position="88"/>
    </location>
</feature>
<dbReference type="FunFam" id="2.40.30.10:FF:000013">
    <property type="entry name" value="eukaryotic translation initiation factor 5B"/>
    <property type="match status" value="1"/>
</dbReference>
<feature type="region of interest" description="Disordered" evidence="16">
    <location>
        <begin position="434"/>
        <end position="662"/>
    </location>
</feature>
<dbReference type="GO" id="GO:0005739">
    <property type="term" value="C:mitochondrion"/>
    <property type="evidence" value="ECO:0007669"/>
    <property type="project" value="TreeGrafter"/>
</dbReference>
<dbReference type="PRINTS" id="PR00315">
    <property type="entry name" value="ELONGATNFCT"/>
</dbReference>
<keyword evidence="9" id="KW-0547">Nucleotide-binding</keyword>
<organism evidence="18 19">
    <name type="scientific">Cryptotermes secundus</name>
    <dbReference type="NCBI Taxonomy" id="105785"/>
    <lineage>
        <taxon>Eukaryota</taxon>
        <taxon>Metazoa</taxon>
        <taxon>Ecdysozoa</taxon>
        <taxon>Arthropoda</taxon>
        <taxon>Hexapoda</taxon>
        <taxon>Insecta</taxon>
        <taxon>Pterygota</taxon>
        <taxon>Neoptera</taxon>
        <taxon>Polyneoptera</taxon>
        <taxon>Dictyoptera</taxon>
        <taxon>Blattodea</taxon>
        <taxon>Blattoidea</taxon>
        <taxon>Termitoidae</taxon>
        <taxon>Kalotermitidae</taxon>
        <taxon>Cryptotermitinae</taxon>
        <taxon>Cryptotermes</taxon>
    </lineage>
</organism>
<accession>A0A2J7R8T1</accession>
<dbReference type="EMBL" id="NEVH01006721">
    <property type="protein sequence ID" value="PNF37228.1"/>
    <property type="molecule type" value="Genomic_DNA"/>
</dbReference>
<comment type="caution">
    <text evidence="18">The sequence shown here is derived from an EMBL/GenBank/DDBJ whole genome shotgun (WGS) entry which is preliminary data.</text>
</comment>
<dbReference type="InterPro" id="IPR000795">
    <property type="entry name" value="T_Tr_GTP-bd_dom"/>
</dbReference>
<feature type="compositionally biased region" description="Polar residues" evidence="16">
    <location>
        <begin position="359"/>
        <end position="368"/>
    </location>
</feature>
<dbReference type="FunFam" id="3.40.50.10050:FF:000002">
    <property type="entry name" value="Eukaryotic translation initiation factor 5B"/>
    <property type="match status" value="1"/>
</dbReference>
<dbReference type="GO" id="GO:0003743">
    <property type="term" value="F:translation initiation factor activity"/>
    <property type="evidence" value="ECO:0007669"/>
    <property type="project" value="UniProtKB-KW"/>
</dbReference>
<evidence type="ECO:0000256" key="7">
    <source>
        <dbReference type="ARBA" id="ARBA00022540"/>
    </source>
</evidence>
<dbReference type="EC" id="3.6.5.3" evidence="4"/>
<dbReference type="CDD" id="cd01887">
    <property type="entry name" value="IF2_eIF5B"/>
    <property type="match status" value="1"/>
</dbReference>
<comment type="function">
    <text evidence="14">Plays a role in translation initiation. Ribosome-dependent GTPase that promotes the joining of the 60S ribosomal subunit to the pre-initiation complex to form the 80S initiation complex with the initiator methionine-tRNA in the P-site base paired to the start codon. Together with eIF1A (EIF1AX), actively orients the initiator methionine-tRNA in a conformation that allows 60S ribosomal subunit joining to form the 80S initiation complex. Is released after formation of the 80S initiation complex. Its GTPase activity is not essential for ribosomal subunits joining, but GTP hydrolysis is needed for eIF1A (EIF1AX) ejection quickly followed by EIF5B release to form elongation-competent ribosomes. In contrast to its procaryotic homolog, does not promote recruitment of Met-rRNA to the small ribosomal subunit.</text>
</comment>
<dbReference type="FunFam" id="3.40.50.300:FF:000112">
    <property type="entry name" value="Eukaryotic translation initiation factor 5B"/>
    <property type="match status" value="1"/>
</dbReference>
<dbReference type="STRING" id="105785.A0A2J7R8T1"/>
<evidence type="ECO:0000256" key="9">
    <source>
        <dbReference type="ARBA" id="ARBA00022741"/>
    </source>
</evidence>
<comment type="subunit">
    <text evidence="15">Interacts through its C-terminal domain (CTD) with the CTD of eIF1A (EIF1AX) or with the CTD of EIF5 (mutually exclusive) through a common binding site. Interacts with eIF1A (EIF1AX) from the location of the start codon by the 43S complex until the formation of the 80S complex. Interacts with ANXA5 in a calcium and phospholipid-dependent manner.</text>
</comment>
<feature type="compositionally biased region" description="Basic and acidic residues" evidence="16">
    <location>
        <begin position="328"/>
        <end position="357"/>
    </location>
</feature>
<dbReference type="CDD" id="cd16266">
    <property type="entry name" value="IF2_aeIF5B_IV"/>
    <property type="match status" value="1"/>
</dbReference>
<dbReference type="Pfam" id="PF03144">
    <property type="entry name" value="GTP_EFTU_D2"/>
    <property type="match status" value="1"/>
</dbReference>
<dbReference type="InterPro" id="IPR029459">
    <property type="entry name" value="EFTU-type"/>
</dbReference>
<keyword evidence="10" id="KW-0378">Hydrolase</keyword>
<keyword evidence="7 18" id="KW-0396">Initiation factor</keyword>
<evidence type="ECO:0000256" key="5">
    <source>
        <dbReference type="ARBA" id="ARBA00013824"/>
    </source>
</evidence>
<dbReference type="PROSITE" id="PS51722">
    <property type="entry name" value="G_TR_2"/>
    <property type="match status" value="1"/>
</dbReference>
<dbReference type="SUPFAM" id="SSF50447">
    <property type="entry name" value="Translation proteins"/>
    <property type="match status" value="1"/>
</dbReference>
<feature type="region of interest" description="Disordered" evidence="16">
    <location>
        <begin position="1"/>
        <end position="245"/>
    </location>
</feature>
<evidence type="ECO:0000256" key="16">
    <source>
        <dbReference type="SAM" id="MobiDB-lite"/>
    </source>
</evidence>
<feature type="region of interest" description="Disordered" evidence="16">
    <location>
        <begin position="257"/>
        <end position="420"/>
    </location>
</feature>
<dbReference type="InterPro" id="IPR027417">
    <property type="entry name" value="P-loop_NTPase"/>
</dbReference>
<evidence type="ECO:0000256" key="15">
    <source>
        <dbReference type="ARBA" id="ARBA00061781"/>
    </source>
</evidence>
<evidence type="ECO:0000256" key="4">
    <source>
        <dbReference type="ARBA" id="ARBA00011986"/>
    </source>
</evidence>
<feature type="compositionally biased region" description="Basic and acidic residues" evidence="16">
    <location>
        <begin position="434"/>
        <end position="484"/>
    </location>
</feature>
<protein>
    <recommendedName>
        <fullName evidence="5">Eukaryotic translation initiation factor 5B</fullName>
        <ecNumber evidence="4">3.6.5.3</ecNumber>
    </recommendedName>
    <alternativeName>
        <fullName evidence="13">Translation initiation factor IF-2</fullName>
    </alternativeName>
</protein>
<evidence type="ECO:0000256" key="10">
    <source>
        <dbReference type="ARBA" id="ARBA00022801"/>
    </source>
</evidence>
<dbReference type="FunCoup" id="A0A2J7R8T1">
    <property type="interactions" value="1924"/>
</dbReference>
<feature type="compositionally biased region" description="Basic and acidic residues" evidence="16">
    <location>
        <begin position="183"/>
        <end position="196"/>
    </location>
</feature>
<evidence type="ECO:0000313" key="19">
    <source>
        <dbReference type="Proteomes" id="UP000235965"/>
    </source>
</evidence>
<dbReference type="Pfam" id="PF00009">
    <property type="entry name" value="GTP_EFTU"/>
    <property type="match status" value="1"/>
</dbReference>
<evidence type="ECO:0000259" key="17">
    <source>
        <dbReference type="PROSITE" id="PS51722"/>
    </source>
</evidence>
<dbReference type="Pfam" id="PF11987">
    <property type="entry name" value="IF-2"/>
    <property type="match status" value="1"/>
</dbReference>
<dbReference type="OrthoDB" id="4928at2759"/>
<dbReference type="InterPro" id="IPR004161">
    <property type="entry name" value="EFTu-like_2"/>
</dbReference>
<keyword evidence="19" id="KW-1185">Reference proteome</keyword>
<dbReference type="Gene3D" id="2.40.30.10">
    <property type="entry name" value="Translation factors"/>
    <property type="match status" value="2"/>
</dbReference>
<feature type="compositionally biased region" description="Acidic residues" evidence="16">
    <location>
        <begin position="561"/>
        <end position="576"/>
    </location>
</feature>
<evidence type="ECO:0000256" key="6">
    <source>
        <dbReference type="ARBA" id="ARBA00022490"/>
    </source>
</evidence>
<dbReference type="AlphaFoldDB" id="A0A2J7R8T1"/>
<feature type="compositionally biased region" description="Basic and acidic residues" evidence="16">
    <location>
        <begin position="44"/>
        <end position="55"/>
    </location>
</feature>
<comment type="subcellular location">
    <subcellularLocation>
        <location evidence="2">Cytoplasm</location>
    </subcellularLocation>
</comment>
<keyword evidence="11" id="KW-0648">Protein biosynthesis</keyword>
<comment type="similarity">
    <text evidence="3">Belongs to the TRAFAC class translation factor GTPase superfamily. Classic translation factor GTPase family. IF-2 subfamily.</text>
</comment>
<dbReference type="GO" id="GO:0003924">
    <property type="term" value="F:GTPase activity"/>
    <property type="evidence" value="ECO:0007669"/>
    <property type="project" value="InterPro"/>
</dbReference>
<keyword evidence="12" id="KW-0342">GTP-binding</keyword>
<reference evidence="18 19" key="1">
    <citation type="submission" date="2017-12" db="EMBL/GenBank/DDBJ databases">
        <title>Hemimetabolous genomes reveal molecular basis of termite eusociality.</title>
        <authorList>
            <person name="Harrison M.C."/>
            <person name="Jongepier E."/>
            <person name="Robertson H.M."/>
            <person name="Arning N."/>
            <person name="Bitard-Feildel T."/>
            <person name="Chao H."/>
            <person name="Childers C.P."/>
            <person name="Dinh H."/>
            <person name="Doddapaneni H."/>
            <person name="Dugan S."/>
            <person name="Gowin J."/>
            <person name="Greiner C."/>
            <person name="Han Y."/>
            <person name="Hu H."/>
            <person name="Hughes D.S.T."/>
            <person name="Huylmans A.-K."/>
            <person name="Kemena C."/>
            <person name="Kremer L.P.M."/>
            <person name="Lee S.L."/>
            <person name="Lopez-Ezquerra A."/>
            <person name="Mallet L."/>
            <person name="Monroy-Kuhn J.M."/>
            <person name="Moser A."/>
            <person name="Murali S.C."/>
            <person name="Muzny D.M."/>
            <person name="Otani S."/>
            <person name="Piulachs M.-D."/>
            <person name="Poelchau M."/>
            <person name="Qu J."/>
            <person name="Schaub F."/>
            <person name="Wada-Katsumata A."/>
            <person name="Worley K.C."/>
            <person name="Xie Q."/>
            <person name="Ylla G."/>
            <person name="Poulsen M."/>
            <person name="Gibbs R.A."/>
            <person name="Schal C."/>
            <person name="Richards S."/>
            <person name="Belles X."/>
            <person name="Korb J."/>
            <person name="Bornberg-Bauer E."/>
        </authorList>
    </citation>
    <scope>NUCLEOTIDE SEQUENCE [LARGE SCALE GENOMIC DNA]</scope>
    <source>
        <tissue evidence="18">Whole body</tissue>
    </source>
</reference>
<dbReference type="NCBIfam" id="NF003078">
    <property type="entry name" value="PRK04004.1"/>
    <property type="match status" value="1"/>
</dbReference>
<dbReference type="SUPFAM" id="SSF52156">
    <property type="entry name" value="Initiation factor IF2/eIF5b, domain 3"/>
    <property type="match status" value="1"/>
</dbReference>
<dbReference type="Pfam" id="PF14578">
    <property type="entry name" value="GTP_EFTU_D4"/>
    <property type="match status" value="1"/>
</dbReference>
<feature type="compositionally biased region" description="Basic and acidic residues" evidence="16">
    <location>
        <begin position="288"/>
        <end position="308"/>
    </location>
</feature>
<feature type="compositionally biased region" description="Basic and acidic residues" evidence="16">
    <location>
        <begin position="216"/>
        <end position="225"/>
    </location>
</feature>
<evidence type="ECO:0000313" key="18">
    <source>
        <dbReference type="EMBL" id="PNF37229.1"/>
    </source>
</evidence>
<dbReference type="InterPro" id="IPR036925">
    <property type="entry name" value="TIF_IF2_dom3_sf"/>
</dbReference>
<dbReference type="CDD" id="cd03703">
    <property type="entry name" value="aeIF5B_II"/>
    <property type="match status" value="1"/>
</dbReference>
<evidence type="ECO:0000256" key="1">
    <source>
        <dbReference type="ARBA" id="ARBA00001944"/>
    </source>
</evidence>
<sequence length="1275" mass="143889">MGKAKKGRKGNKEDDVEDEISVGVQSGVDESLPSKGKDKKLKSKNKDDSSSKGDIIEEVEDEASIMKKRGKKEKKKRKDLDNTEDLAKDINNVTVEQERKDKQQNKIATQKFTAESSDEDLSNTCKPPNKKKTGFNALAVESDSDVEEDRSQPIKGAKSHLSGKVKGGFALLEVESGDSDSTMEDRSRDSEREENTRNVNKKRNTKVAQSVDLDDNINKREEKGGKKGKKQRKKQQNDDDEEDIEKVLAELEMEYSGIKKSVVQEELQNDGDISEESRKKDKKKKKKGDTEKSESLAEESQEKPKEIVGGEEIEGTVKTAAQKKKEKKEKEKQKRLTQKKQEAVKKVEGSETKKAETRSLLSVESETNAALKVIEDKEHDMSAVPECGNGADDDDDKKKKKKKKKGEDEDKGRGPGKKTIAAMQEALKRLREEEERLDRERMERIKKEEEAERAREEQRLLEIERKEKKKLKEKERKERLKAEGKLLTAKQKADRARAQGMLEALKAQGLEMPNAGEKKAPRPGTRVRIKAKQQTSTEQPQKPEEQKVEVQIVDSPASEKEEVDEVKDSWDQEEDVKDTWDAESSGEDEEEDHSDKSKVNVKLEVTKQEEEDVEDEEDEDEDDDDEEGGDESETDDESDESSSEDENDSEDEHKTDAERRRERALARIQTRREEAEKNRSLDVLRAAVVCVLGHVDTGKTKILDKLRRTNVQDGEAGGITQQIGATNVPISAIKEQTKFVKGFADAELRIPGLLIIDTPGHESFSNLRSRGSSLCDIAILVVDIMHGLEPQTIESLNLLKSKKTPFIVALNKIDRLYDWQTMNRKDIRDILKAQAPNTQIEFEHRTKEVIVQFAEQGLNASLFYDNPDIRSYVSLVPTSAITGEGIGNLLALIVDSCQNMLAKRLMYSEELQATVLEVKAIPGLGTTIDAILVNGRLREGDTVVLAGTDGPIVTQIRSLLMPQPMKELRVKNAYVEYKEIQAAQGVKIAGKELEKAIAGLNLQVAQKSDEVDILREEVSRDLRSALSNIKLQERGVYVQASTLGSLEALLEFLRTSKIPYSNIRIGPVVKKDVMKASTMLEHESQYATILAFDVKVERDAQDLADSLGVKIFQADIIYHLFDKFMAYREELRQRKREEFKHVAVFPCKLKILPQFIFNSRDPIVMGVMVEAGIVKEGTPICVPSREFVDLGVVTSIEINHKTVESARKGQEVCIKIEPVSGEAPKMFGRHFDEKDFLVSKISRQSIDACKDYFRDDLVKTDWQLMVELKKLFQIL</sequence>
<dbReference type="Gene3D" id="3.40.50.10050">
    <property type="entry name" value="Translation initiation factor IF- 2, domain 3"/>
    <property type="match status" value="1"/>
</dbReference>
<feature type="compositionally biased region" description="Acidic residues" evidence="16">
    <location>
        <begin position="609"/>
        <end position="650"/>
    </location>
</feature>
<keyword evidence="6" id="KW-0963">Cytoplasm</keyword>
<evidence type="ECO:0000256" key="14">
    <source>
        <dbReference type="ARBA" id="ARBA00053410"/>
    </source>
</evidence>
<evidence type="ECO:0000256" key="13">
    <source>
        <dbReference type="ARBA" id="ARBA00032478"/>
    </source>
</evidence>
<dbReference type="InParanoid" id="A0A2J7R8T1"/>
<feature type="compositionally biased region" description="Basic residues" evidence="16">
    <location>
        <begin position="66"/>
        <end position="77"/>
    </location>
</feature>
<evidence type="ECO:0000256" key="2">
    <source>
        <dbReference type="ARBA" id="ARBA00004496"/>
    </source>
</evidence>
<dbReference type="InterPro" id="IPR005225">
    <property type="entry name" value="Small_GTP-bd"/>
</dbReference>
<dbReference type="InterPro" id="IPR023115">
    <property type="entry name" value="TIF_IF2_dom3"/>
</dbReference>
<dbReference type="SUPFAM" id="SSF52540">
    <property type="entry name" value="P-loop containing nucleoside triphosphate hydrolases"/>
    <property type="match status" value="1"/>
</dbReference>
<dbReference type="InterPro" id="IPR015760">
    <property type="entry name" value="TIF_IF2"/>
</dbReference>
<evidence type="ECO:0000256" key="8">
    <source>
        <dbReference type="ARBA" id="ARBA00022723"/>
    </source>
</evidence>
<keyword evidence="8" id="KW-0479">Metal-binding</keyword>
<evidence type="ECO:0000256" key="12">
    <source>
        <dbReference type="ARBA" id="ARBA00023134"/>
    </source>
</evidence>
<feature type="domain" description="Tr-type G" evidence="17">
    <location>
        <begin position="684"/>
        <end position="901"/>
    </location>
</feature>
<dbReference type="FunFam" id="2.40.30.10:FF:000026">
    <property type="entry name" value="Eukaryotic translation initiation factor 5B"/>
    <property type="match status" value="1"/>
</dbReference>
<feature type="compositionally biased region" description="Polar residues" evidence="16">
    <location>
        <begin position="105"/>
        <end position="115"/>
    </location>
</feature>
<feature type="compositionally biased region" description="Basic and acidic residues" evidence="16">
    <location>
        <begin position="651"/>
        <end position="662"/>
    </location>
</feature>
<dbReference type="Gene3D" id="3.40.50.300">
    <property type="entry name" value="P-loop containing nucleotide triphosphate hydrolases"/>
    <property type="match status" value="1"/>
</dbReference>
<evidence type="ECO:0000256" key="11">
    <source>
        <dbReference type="ARBA" id="ARBA00022917"/>
    </source>
</evidence>
<dbReference type="GO" id="GO:0005525">
    <property type="term" value="F:GTP binding"/>
    <property type="evidence" value="ECO:0007669"/>
    <property type="project" value="UniProtKB-KW"/>
</dbReference>
<dbReference type="PANTHER" id="PTHR43381:SF4">
    <property type="entry name" value="EUKARYOTIC TRANSLATION INITIATION FACTOR 5B"/>
    <property type="match status" value="1"/>
</dbReference>
<dbReference type="Proteomes" id="UP000235965">
    <property type="component" value="Unassembled WGS sequence"/>
</dbReference>
<dbReference type="PANTHER" id="PTHR43381">
    <property type="entry name" value="TRANSLATION INITIATION FACTOR IF-2-RELATED"/>
    <property type="match status" value="1"/>
</dbReference>
<evidence type="ECO:0000256" key="3">
    <source>
        <dbReference type="ARBA" id="ARBA00007733"/>
    </source>
</evidence>
<proteinExistence type="inferred from homology"/>
<name>A0A2J7R8T1_9NEOP</name>
<dbReference type="GO" id="GO:0046872">
    <property type="term" value="F:metal ion binding"/>
    <property type="evidence" value="ECO:0007669"/>
    <property type="project" value="UniProtKB-KW"/>
</dbReference>
<dbReference type="EMBL" id="NEVH01006721">
    <property type="protein sequence ID" value="PNF37229.1"/>
    <property type="molecule type" value="Genomic_DNA"/>
</dbReference>